<evidence type="ECO:0000313" key="3">
    <source>
        <dbReference type="Proteomes" id="UP001335648"/>
    </source>
</evidence>
<keyword evidence="3" id="KW-1185">Reference proteome</keyword>
<keyword evidence="1" id="KW-0732">Signal</keyword>
<dbReference type="AlphaFoldDB" id="A0AAN8B919"/>
<dbReference type="EMBL" id="JAULUE010002064">
    <property type="protein sequence ID" value="KAK5880516.1"/>
    <property type="molecule type" value="Genomic_DNA"/>
</dbReference>
<evidence type="ECO:0000313" key="2">
    <source>
        <dbReference type="EMBL" id="KAK5880516.1"/>
    </source>
</evidence>
<reference evidence="2 3" key="1">
    <citation type="journal article" date="2023" name="Mol. Biol. Evol.">
        <title>Genomics of Secondarily Temperate Adaptation in the Only Non-Antarctic Icefish.</title>
        <authorList>
            <person name="Rivera-Colon A.G."/>
            <person name="Rayamajhi N."/>
            <person name="Minhas B.F."/>
            <person name="Madrigal G."/>
            <person name="Bilyk K.T."/>
            <person name="Yoon V."/>
            <person name="Hune M."/>
            <person name="Gregory S."/>
            <person name="Cheng C.H.C."/>
            <person name="Catchen J.M."/>
        </authorList>
    </citation>
    <scope>NUCLEOTIDE SEQUENCE [LARGE SCALE GENOMIC DNA]</scope>
    <source>
        <strain evidence="2">JC2023a</strain>
    </source>
</reference>
<feature type="signal peptide" evidence="1">
    <location>
        <begin position="1"/>
        <end position="27"/>
    </location>
</feature>
<sequence length="131" mass="14465">MGRNLKQQLFTEPLLLLLEAVVLFSGADKDLRRRRICAQPQTYISETCEHSEGSGSGVRHSVSSTHWRRHQNKNLQITYNSCAYSAYATPVMDAAEGALVAGFISSVLPTSSTNELALEAHRKMGVDKVED</sequence>
<proteinExistence type="predicted"/>
<comment type="caution">
    <text evidence="2">The sequence shown here is derived from an EMBL/GenBank/DDBJ whole genome shotgun (WGS) entry which is preliminary data.</text>
</comment>
<evidence type="ECO:0000256" key="1">
    <source>
        <dbReference type="SAM" id="SignalP"/>
    </source>
</evidence>
<organism evidence="2 3">
    <name type="scientific">Champsocephalus esox</name>
    <name type="common">pike icefish</name>
    <dbReference type="NCBI Taxonomy" id="159716"/>
    <lineage>
        <taxon>Eukaryota</taxon>
        <taxon>Metazoa</taxon>
        <taxon>Chordata</taxon>
        <taxon>Craniata</taxon>
        <taxon>Vertebrata</taxon>
        <taxon>Euteleostomi</taxon>
        <taxon>Actinopterygii</taxon>
        <taxon>Neopterygii</taxon>
        <taxon>Teleostei</taxon>
        <taxon>Neoteleostei</taxon>
        <taxon>Acanthomorphata</taxon>
        <taxon>Eupercaria</taxon>
        <taxon>Perciformes</taxon>
        <taxon>Notothenioidei</taxon>
        <taxon>Channichthyidae</taxon>
        <taxon>Champsocephalus</taxon>
    </lineage>
</organism>
<gene>
    <name evidence="2" type="ORF">CesoFtcFv8_023537</name>
</gene>
<protein>
    <submittedName>
        <fullName evidence="2">Uncharacterized protein</fullName>
    </submittedName>
</protein>
<feature type="chain" id="PRO_5042927100" evidence="1">
    <location>
        <begin position="28"/>
        <end position="131"/>
    </location>
</feature>
<accession>A0AAN8B919</accession>
<dbReference type="Proteomes" id="UP001335648">
    <property type="component" value="Unassembled WGS sequence"/>
</dbReference>
<name>A0AAN8B919_9TELE</name>